<dbReference type="SMART" id="SM00320">
    <property type="entry name" value="WD40"/>
    <property type="match status" value="6"/>
</dbReference>
<dbReference type="OMA" id="KVKLWHV"/>
<evidence type="ECO:0000313" key="2">
    <source>
        <dbReference type="EMBL" id="KNC48228.1"/>
    </source>
</evidence>
<dbReference type="Gene3D" id="2.130.10.10">
    <property type="entry name" value="YVTN repeat-like/Quinoprotein amine dehydrogenase"/>
    <property type="match status" value="3"/>
</dbReference>
<dbReference type="EMBL" id="GL349450">
    <property type="protein sequence ID" value="KNC48228.1"/>
    <property type="molecule type" value="Genomic_DNA"/>
</dbReference>
<dbReference type="PANTHER" id="PTHR47822">
    <property type="entry name" value="CARBOHYDRATE BINDING DOMAIN CONTAINING PROTEIN"/>
    <property type="match status" value="1"/>
</dbReference>
<keyword evidence="3" id="KW-1185">Reference proteome</keyword>
<dbReference type="PANTHER" id="PTHR47822:SF2">
    <property type="entry name" value="F-BOX AND WD-40 DOMAIN PROTEIN 7"/>
    <property type="match status" value="1"/>
</dbReference>
<dbReference type="RefSeq" id="XP_013758797.1">
    <property type="nucleotide sequence ID" value="XM_013903343.1"/>
</dbReference>
<dbReference type="InterPro" id="IPR015943">
    <property type="entry name" value="WD40/YVTN_repeat-like_dom_sf"/>
</dbReference>
<dbReference type="Proteomes" id="UP000054408">
    <property type="component" value="Unassembled WGS sequence"/>
</dbReference>
<feature type="repeat" description="WD" evidence="1">
    <location>
        <begin position="111"/>
        <end position="152"/>
    </location>
</feature>
<evidence type="ECO:0000313" key="3">
    <source>
        <dbReference type="Proteomes" id="UP000054408"/>
    </source>
</evidence>
<dbReference type="STRING" id="461836.A0A0L0DAA5"/>
<dbReference type="eggNOG" id="KOG0272">
    <property type="taxonomic scope" value="Eukaryota"/>
</dbReference>
<dbReference type="PROSITE" id="PS50082">
    <property type="entry name" value="WD_REPEATS_2"/>
    <property type="match status" value="3"/>
</dbReference>
<organism evidence="2 3">
    <name type="scientific">Thecamonas trahens ATCC 50062</name>
    <dbReference type="NCBI Taxonomy" id="461836"/>
    <lineage>
        <taxon>Eukaryota</taxon>
        <taxon>Apusozoa</taxon>
        <taxon>Apusomonadida</taxon>
        <taxon>Apusomonadidae</taxon>
        <taxon>Thecamonas</taxon>
    </lineage>
</organism>
<name>A0A0L0DAA5_THETB</name>
<dbReference type="GeneID" id="25564000"/>
<protein>
    <submittedName>
        <fullName evidence="2">Uncharacterized protein</fullName>
    </submittedName>
</protein>
<dbReference type="Pfam" id="PF00400">
    <property type="entry name" value="WD40"/>
    <property type="match status" value="5"/>
</dbReference>
<proteinExistence type="predicted"/>
<feature type="repeat" description="WD" evidence="1">
    <location>
        <begin position="157"/>
        <end position="199"/>
    </location>
</feature>
<dbReference type="SUPFAM" id="SSF50978">
    <property type="entry name" value="WD40 repeat-like"/>
    <property type="match status" value="1"/>
</dbReference>
<sequence>MAAIGRPSKKLSLKLAVEEQPADLFCVRFSEDNQLVAAGCGDGVTRVYTLTGRLAFNLNADKAHGTFPVTCLRFRPNLGGSSRARNMVIAASSDGSVRHWHLSTQKCLHTIVEEGNEVYALDYAPDASAFATAGRDHTIRLYDEATKEIKSKMEGAGDGHSNRVFSLKFKADDPDIVLSGGWDNTVQIWDARVGSVVRSIYGPHVCGDAIDLAGDKILTGSWREEDQLQLWDYGSGELLDTLPWSADDEAPPCFIYAAQFSADGRFVAAGGSGANEAKVFVTDTHQVIGHVDSMEKGVFSIAFSPNDQYVGIGSGDNALRVMELKDTVSRPPVASTY</sequence>
<dbReference type="OrthoDB" id="10251741at2759"/>
<dbReference type="PROSITE" id="PS50294">
    <property type="entry name" value="WD_REPEATS_REGION"/>
    <property type="match status" value="1"/>
</dbReference>
<dbReference type="InterPro" id="IPR001680">
    <property type="entry name" value="WD40_rpt"/>
</dbReference>
<dbReference type="CDD" id="cd00200">
    <property type="entry name" value="WD40"/>
    <property type="match status" value="1"/>
</dbReference>
<keyword evidence="1" id="KW-0853">WD repeat</keyword>
<accession>A0A0L0DAA5</accession>
<evidence type="ECO:0000256" key="1">
    <source>
        <dbReference type="PROSITE-ProRule" id="PRU00221"/>
    </source>
</evidence>
<dbReference type="InterPro" id="IPR036322">
    <property type="entry name" value="WD40_repeat_dom_sf"/>
</dbReference>
<gene>
    <name evidence="2" type="ORF">AMSG_04458</name>
</gene>
<reference evidence="2 3" key="1">
    <citation type="submission" date="2010-05" db="EMBL/GenBank/DDBJ databases">
        <title>The Genome Sequence of Thecamonas trahens ATCC 50062.</title>
        <authorList>
            <consortium name="The Broad Institute Genome Sequencing Platform"/>
            <person name="Russ C."/>
            <person name="Cuomo C."/>
            <person name="Shea T."/>
            <person name="Young S.K."/>
            <person name="Zeng Q."/>
            <person name="Koehrsen M."/>
            <person name="Haas B."/>
            <person name="Borodovsky M."/>
            <person name="Guigo R."/>
            <person name="Alvarado L."/>
            <person name="Berlin A."/>
            <person name="Bochicchio J."/>
            <person name="Borenstein D."/>
            <person name="Chapman S."/>
            <person name="Chen Z."/>
            <person name="Freedman E."/>
            <person name="Gellesch M."/>
            <person name="Goldberg J."/>
            <person name="Griggs A."/>
            <person name="Gujja S."/>
            <person name="Heilman E."/>
            <person name="Heiman D."/>
            <person name="Hepburn T."/>
            <person name="Howarth C."/>
            <person name="Jen D."/>
            <person name="Larson L."/>
            <person name="Mehta T."/>
            <person name="Park D."/>
            <person name="Pearson M."/>
            <person name="Roberts A."/>
            <person name="Saif S."/>
            <person name="Shenoy N."/>
            <person name="Sisk P."/>
            <person name="Stolte C."/>
            <person name="Sykes S."/>
            <person name="Thomson T."/>
            <person name="Walk T."/>
            <person name="White J."/>
            <person name="Yandava C."/>
            <person name="Burger G."/>
            <person name="Gray M.W."/>
            <person name="Holland P.W.H."/>
            <person name="King N."/>
            <person name="Lang F.B.F."/>
            <person name="Roger A.J."/>
            <person name="Ruiz-Trillo I."/>
            <person name="Lander E."/>
            <person name="Nusbaum C."/>
        </authorList>
    </citation>
    <scope>NUCLEOTIDE SEQUENCE [LARGE SCALE GENOMIC DNA]</scope>
    <source>
        <strain evidence="2 3">ATCC 50062</strain>
    </source>
</reference>
<feature type="repeat" description="WD" evidence="1">
    <location>
        <begin position="86"/>
        <end position="110"/>
    </location>
</feature>
<dbReference type="AlphaFoldDB" id="A0A0L0DAA5"/>